<protein>
    <submittedName>
        <fullName evidence="3">PIN domain-containing protein</fullName>
    </submittedName>
</protein>
<accession>A0ABU8VRV5</accession>
<dbReference type="Proteomes" id="UP001365846">
    <property type="component" value="Unassembled WGS sequence"/>
</dbReference>
<feature type="compositionally biased region" description="Low complexity" evidence="1">
    <location>
        <begin position="148"/>
        <end position="179"/>
    </location>
</feature>
<dbReference type="EMBL" id="JBBKZU010000037">
    <property type="protein sequence ID" value="MEJ8816225.1"/>
    <property type="molecule type" value="Genomic_DNA"/>
</dbReference>
<feature type="domain" description="PIN-like" evidence="2">
    <location>
        <begin position="10"/>
        <end position="105"/>
    </location>
</feature>
<comment type="caution">
    <text evidence="3">The sequence shown here is derived from an EMBL/GenBank/DDBJ whole genome shotgun (WGS) entry which is preliminary data.</text>
</comment>
<gene>
    <name evidence="3" type="ORF">WKW77_34625</name>
</gene>
<feature type="compositionally biased region" description="Low complexity" evidence="1">
    <location>
        <begin position="125"/>
        <end position="136"/>
    </location>
</feature>
<evidence type="ECO:0000256" key="1">
    <source>
        <dbReference type="SAM" id="MobiDB-lite"/>
    </source>
</evidence>
<feature type="region of interest" description="Disordered" evidence="1">
    <location>
        <begin position="125"/>
        <end position="196"/>
    </location>
</feature>
<organism evidence="3 4">
    <name type="scientific">Variovorax ureilyticus</name>
    <dbReference type="NCBI Taxonomy" id="1836198"/>
    <lineage>
        <taxon>Bacteria</taxon>
        <taxon>Pseudomonadati</taxon>
        <taxon>Pseudomonadota</taxon>
        <taxon>Betaproteobacteria</taxon>
        <taxon>Burkholderiales</taxon>
        <taxon>Comamonadaceae</taxon>
        <taxon>Variovorax</taxon>
    </lineage>
</organism>
<proteinExistence type="predicted"/>
<evidence type="ECO:0000313" key="4">
    <source>
        <dbReference type="Proteomes" id="UP001365846"/>
    </source>
</evidence>
<sequence>MTTTAKVHLLVDLENVQPSPGDVEAWLGGAGQAWVFYGPHQLKRKADFEVKSPRSTLIPISRSGSNSLDFHLVFYLGYLAAKHPQGRFVVLAKDSGYDPPIAHARTLAFSIQRMKALPATVTKKATTGGAATSTVPSKPPTPAPIKQGKQGKPVAVPKKKAASSAKPARQQAAAASSKASPPPGPAVKKKSSEKPPIAMYRDLLKDLGAANRPKSLSALKHHIQTKFGPAPVPQKVQGMIDRLLTSDVIHLANDKLGYGPPKA</sequence>
<dbReference type="Pfam" id="PF18475">
    <property type="entry name" value="PIN7"/>
    <property type="match status" value="1"/>
</dbReference>
<evidence type="ECO:0000259" key="2">
    <source>
        <dbReference type="Pfam" id="PF18475"/>
    </source>
</evidence>
<keyword evidence="4" id="KW-1185">Reference proteome</keyword>
<name>A0ABU8VRV5_9BURK</name>
<reference evidence="3 4" key="1">
    <citation type="submission" date="2024-03" db="EMBL/GenBank/DDBJ databases">
        <title>Novel species of the genus Variovorax.</title>
        <authorList>
            <person name="Liu Q."/>
            <person name="Xin Y.-H."/>
        </authorList>
    </citation>
    <scope>NUCLEOTIDE SEQUENCE [LARGE SCALE GENOMIC DNA]</scope>
    <source>
        <strain evidence="3 4">KACC 18899</strain>
    </source>
</reference>
<evidence type="ECO:0000313" key="3">
    <source>
        <dbReference type="EMBL" id="MEJ8816225.1"/>
    </source>
</evidence>
<dbReference type="InterPro" id="IPR041494">
    <property type="entry name" value="PIN7"/>
</dbReference>
<dbReference type="RefSeq" id="WP_340361416.1">
    <property type="nucleotide sequence ID" value="NZ_JBBKZU010000037.1"/>
</dbReference>